<feature type="domain" description="PDZ" evidence="2">
    <location>
        <begin position="167"/>
        <end position="245"/>
    </location>
</feature>
<dbReference type="AlphaFoldDB" id="A0A8C8LRD4"/>
<dbReference type="InterPro" id="IPR036034">
    <property type="entry name" value="PDZ_sf"/>
</dbReference>
<dbReference type="Gene3D" id="2.30.42.10">
    <property type="match status" value="2"/>
</dbReference>
<feature type="region of interest" description="Disordered" evidence="1">
    <location>
        <begin position="275"/>
        <end position="316"/>
    </location>
</feature>
<feature type="compositionally biased region" description="Basic and acidic residues" evidence="1">
    <location>
        <begin position="294"/>
        <end position="304"/>
    </location>
</feature>
<dbReference type="GO" id="GO:0050839">
    <property type="term" value="F:cell adhesion molecule binding"/>
    <property type="evidence" value="ECO:0007669"/>
    <property type="project" value="TreeGrafter"/>
</dbReference>
<dbReference type="FunFam" id="2.30.42.10:FF:000029">
    <property type="entry name" value="tight junction protein ZO-1 isoform X1"/>
    <property type="match status" value="1"/>
</dbReference>
<sequence>MEETVIWEQHTVALHRAPGFGFGIAISGGRDNPHFQSGETSIVISDVLKGGPAEGLLQENDRVTMVNAVSMDNVEHAYAVQQLRKSGKNAKIVSIILRNLKIKTPLETMSEHEEDEEDSYDEEIYETRSTRSGPSAYSERERSGSRERSLSPRSDRRSLNQPPRPAKVTLVKSRKNEEYGLRLASHIFVKDISPESLAARDGNIQEGDVVLKINGTVTENLSLIDAKKLIERSKGKLKMVVQRDERATLLNIPDLDDSVPSANASDRDDISDIHSVASDHSNRSHDKHRSGRSRSPDKRSDHSRHSPPQITNGSEYTVVMTLSSRRLMVCYDSKFQEVSGMFLSKFQEVSGML</sequence>
<dbReference type="PANTHER" id="PTHR13865">
    <property type="entry name" value="TIGHT JUNCTION PROTEIN"/>
    <property type="match status" value="1"/>
</dbReference>
<feature type="region of interest" description="Disordered" evidence="1">
    <location>
        <begin position="108"/>
        <end position="166"/>
    </location>
</feature>
<evidence type="ECO:0000313" key="4">
    <source>
        <dbReference type="Proteomes" id="UP000694402"/>
    </source>
</evidence>
<dbReference type="Pfam" id="PF00595">
    <property type="entry name" value="PDZ"/>
    <property type="match status" value="2"/>
</dbReference>
<protein>
    <recommendedName>
        <fullName evidence="2">PDZ domain-containing protein</fullName>
    </recommendedName>
</protein>
<dbReference type="FunFam" id="2.30.42.10:FF:000009">
    <property type="entry name" value="Putative tight junction protein ZO-1"/>
    <property type="match status" value="1"/>
</dbReference>
<dbReference type="Ensembl" id="ENSOTST00005039158.2">
    <property type="protein sequence ID" value="ENSOTSP00005036058.2"/>
    <property type="gene ID" value="ENSOTSG00005016992.2"/>
</dbReference>
<keyword evidence="4" id="KW-1185">Reference proteome</keyword>
<name>A0A8C8LRD4_ONCTS</name>
<dbReference type="GO" id="GO:0098609">
    <property type="term" value="P:cell-cell adhesion"/>
    <property type="evidence" value="ECO:0007669"/>
    <property type="project" value="TreeGrafter"/>
</dbReference>
<dbReference type="GO" id="GO:1905605">
    <property type="term" value="P:positive regulation of blood-brain barrier permeability"/>
    <property type="evidence" value="ECO:0007669"/>
    <property type="project" value="TreeGrafter"/>
</dbReference>
<feature type="domain" description="PDZ" evidence="2">
    <location>
        <begin position="11"/>
        <end position="98"/>
    </location>
</feature>
<evidence type="ECO:0000313" key="3">
    <source>
        <dbReference type="Ensembl" id="ENSOTSP00005036058.2"/>
    </source>
</evidence>
<reference evidence="3" key="1">
    <citation type="submission" date="2025-08" db="UniProtKB">
        <authorList>
            <consortium name="Ensembl"/>
        </authorList>
    </citation>
    <scope>IDENTIFICATION</scope>
</reference>
<feature type="compositionally biased region" description="Basic and acidic residues" evidence="1">
    <location>
        <begin position="138"/>
        <end position="158"/>
    </location>
</feature>
<proteinExistence type="predicted"/>
<reference evidence="3" key="2">
    <citation type="submission" date="2025-09" db="UniProtKB">
        <authorList>
            <consortium name="Ensembl"/>
        </authorList>
    </citation>
    <scope>IDENTIFICATION</scope>
</reference>
<accession>A0A8C8LRD4</accession>
<feature type="compositionally biased region" description="Acidic residues" evidence="1">
    <location>
        <begin position="112"/>
        <end position="124"/>
    </location>
</feature>
<organism evidence="3 4">
    <name type="scientific">Oncorhynchus tshawytscha</name>
    <name type="common">Chinook salmon</name>
    <name type="synonym">Salmo tshawytscha</name>
    <dbReference type="NCBI Taxonomy" id="74940"/>
    <lineage>
        <taxon>Eukaryota</taxon>
        <taxon>Metazoa</taxon>
        <taxon>Chordata</taxon>
        <taxon>Craniata</taxon>
        <taxon>Vertebrata</taxon>
        <taxon>Euteleostomi</taxon>
        <taxon>Actinopterygii</taxon>
        <taxon>Neopterygii</taxon>
        <taxon>Teleostei</taxon>
        <taxon>Protacanthopterygii</taxon>
        <taxon>Salmoniformes</taxon>
        <taxon>Salmonidae</taxon>
        <taxon>Salmoninae</taxon>
        <taxon>Oncorhynchus</taxon>
    </lineage>
</organism>
<evidence type="ECO:0000259" key="2">
    <source>
        <dbReference type="PROSITE" id="PS50106"/>
    </source>
</evidence>
<feature type="compositionally biased region" description="Polar residues" evidence="1">
    <location>
        <begin position="306"/>
        <end position="316"/>
    </location>
</feature>
<dbReference type="CDD" id="cd06727">
    <property type="entry name" value="PDZ1_ZO1-like"/>
    <property type="match status" value="1"/>
</dbReference>
<dbReference type="SUPFAM" id="SSF50156">
    <property type="entry name" value="PDZ domain-like"/>
    <property type="match status" value="2"/>
</dbReference>
<dbReference type="GeneTree" id="ENSGT00940000155164"/>
<dbReference type="PANTHER" id="PTHR13865:SF25">
    <property type="entry name" value="TIGHT JUNCTION PROTEIN ZO-1"/>
    <property type="match status" value="1"/>
</dbReference>
<dbReference type="GO" id="GO:0150105">
    <property type="term" value="P:protein localization to cell-cell junction"/>
    <property type="evidence" value="ECO:0007669"/>
    <property type="project" value="TreeGrafter"/>
</dbReference>
<dbReference type="SMART" id="SM00228">
    <property type="entry name" value="PDZ"/>
    <property type="match status" value="2"/>
</dbReference>
<dbReference type="GO" id="GO:0090557">
    <property type="term" value="P:establishment of endothelial intestinal barrier"/>
    <property type="evidence" value="ECO:0007669"/>
    <property type="project" value="TreeGrafter"/>
</dbReference>
<dbReference type="GO" id="GO:0045216">
    <property type="term" value="P:cell-cell junction organization"/>
    <property type="evidence" value="ECO:0007669"/>
    <property type="project" value="TreeGrafter"/>
</dbReference>
<dbReference type="InterPro" id="IPR001478">
    <property type="entry name" value="PDZ"/>
</dbReference>
<dbReference type="CDD" id="cd06728">
    <property type="entry name" value="PDZ2_ZO1-like_ds"/>
    <property type="match status" value="1"/>
</dbReference>
<dbReference type="PROSITE" id="PS50106">
    <property type="entry name" value="PDZ"/>
    <property type="match status" value="2"/>
</dbReference>
<dbReference type="GO" id="GO:0005886">
    <property type="term" value="C:plasma membrane"/>
    <property type="evidence" value="ECO:0007669"/>
    <property type="project" value="TreeGrafter"/>
</dbReference>
<dbReference type="Proteomes" id="UP000694402">
    <property type="component" value="Unassembled WGS sequence"/>
</dbReference>
<gene>
    <name evidence="3" type="primary">TJP3</name>
</gene>
<evidence type="ECO:0000256" key="1">
    <source>
        <dbReference type="SAM" id="MobiDB-lite"/>
    </source>
</evidence>
<dbReference type="GO" id="GO:0005923">
    <property type="term" value="C:bicellular tight junction"/>
    <property type="evidence" value="ECO:0007669"/>
    <property type="project" value="TreeGrafter"/>
</dbReference>